<reference evidence="5 6" key="1">
    <citation type="submission" date="2019-10" db="EMBL/GenBank/DDBJ databases">
        <title>Whole genome shotgun sequence of Acrocarpospora corrugata NBRC 13972.</title>
        <authorList>
            <person name="Ichikawa N."/>
            <person name="Kimura A."/>
            <person name="Kitahashi Y."/>
            <person name="Komaki H."/>
            <person name="Oguchi A."/>
        </authorList>
    </citation>
    <scope>NUCLEOTIDE SEQUENCE [LARGE SCALE GENOMIC DNA]</scope>
    <source>
        <strain evidence="5 6">NBRC 13972</strain>
    </source>
</reference>
<dbReference type="InterPro" id="IPR000843">
    <property type="entry name" value="HTH_LacI"/>
</dbReference>
<evidence type="ECO:0000256" key="2">
    <source>
        <dbReference type="ARBA" id="ARBA00023125"/>
    </source>
</evidence>
<dbReference type="Gene3D" id="3.40.50.2300">
    <property type="match status" value="2"/>
</dbReference>
<name>A0A5M3VWF7_9ACTN</name>
<dbReference type="Proteomes" id="UP000334990">
    <property type="component" value="Unassembled WGS sequence"/>
</dbReference>
<gene>
    <name evidence="5" type="primary">lacI_5</name>
    <name evidence="5" type="ORF">Acor_23530</name>
</gene>
<organism evidence="5 6">
    <name type="scientific">Acrocarpospora corrugata</name>
    <dbReference type="NCBI Taxonomy" id="35763"/>
    <lineage>
        <taxon>Bacteria</taxon>
        <taxon>Bacillati</taxon>
        <taxon>Actinomycetota</taxon>
        <taxon>Actinomycetes</taxon>
        <taxon>Streptosporangiales</taxon>
        <taxon>Streptosporangiaceae</taxon>
        <taxon>Acrocarpospora</taxon>
    </lineage>
</organism>
<dbReference type="Pfam" id="PF13377">
    <property type="entry name" value="Peripla_BP_3"/>
    <property type="match status" value="1"/>
</dbReference>
<sequence>MADDTARRGMREVARVAGVSVSTVANVLNHPALVTETTRRRVRDAMAAVGYVRSGPARQLRGVPSRVVGVVSLDLANPFYAEVNRGIEDRLAEAGCVALTCSTDVRPDKESWALDMLEEQGVRGILISPVGTRRLRRLSTRGTPVVLLDHPPGDLDLCAVMVDDVAGGRMTGEHLISLGHRRMAFLRGRVDVAPVDRRRDGLRQALREAGADPADLLDVVLGPPTVMEAADAAVPGLLERPDPPTAIICLNDLAALGVIHGLTRLGVRVPADVSVIGYDDLQFAARLTPALTTVARPKYELGRAAADLLLAEEEPGHRHRTLTFPPALRVRASTGPL</sequence>
<dbReference type="SUPFAM" id="SSF47413">
    <property type="entry name" value="lambda repressor-like DNA-binding domains"/>
    <property type="match status" value="1"/>
</dbReference>
<dbReference type="InterPro" id="IPR046335">
    <property type="entry name" value="LacI/GalR-like_sensor"/>
</dbReference>
<accession>A0A5M3VWF7</accession>
<dbReference type="CDD" id="cd01392">
    <property type="entry name" value="HTH_LacI"/>
    <property type="match status" value="1"/>
</dbReference>
<dbReference type="PANTHER" id="PTHR30146">
    <property type="entry name" value="LACI-RELATED TRANSCRIPTIONAL REPRESSOR"/>
    <property type="match status" value="1"/>
</dbReference>
<dbReference type="GO" id="GO:0003700">
    <property type="term" value="F:DNA-binding transcription factor activity"/>
    <property type="evidence" value="ECO:0007669"/>
    <property type="project" value="TreeGrafter"/>
</dbReference>
<dbReference type="AlphaFoldDB" id="A0A5M3VWF7"/>
<dbReference type="SMART" id="SM00354">
    <property type="entry name" value="HTH_LACI"/>
    <property type="match status" value="1"/>
</dbReference>
<dbReference type="PROSITE" id="PS50932">
    <property type="entry name" value="HTH_LACI_2"/>
    <property type="match status" value="1"/>
</dbReference>
<protein>
    <submittedName>
        <fullName evidence="5">LacI family transcriptional regulator</fullName>
    </submittedName>
</protein>
<evidence type="ECO:0000256" key="3">
    <source>
        <dbReference type="ARBA" id="ARBA00023163"/>
    </source>
</evidence>
<dbReference type="GO" id="GO:0000976">
    <property type="term" value="F:transcription cis-regulatory region binding"/>
    <property type="evidence" value="ECO:0007669"/>
    <property type="project" value="TreeGrafter"/>
</dbReference>
<dbReference type="EMBL" id="BLAD01000044">
    <property type="protein sequence ID" value="GES00290.1"/>
    <property type="molecule type" value="Genomic_DNA"/>
</dbReference>
<proteinExistence type="predicted"/>
<dbReference type="InterPro" id="IPR028082">
    <property type="entry name" value="Peripla_BP_I"/>
</dbReference>
<keyword evidence="3" id="KW-0804">Transcription</keyword>
<dbReference type="PANTHER" id="PTHR30146:SF109">
    <property type="entry name" value="HTH-TYPE TRANSCRIPTIONAL REGULATOR GALS"/>
    <property type="match status" value="1"/>
</dbReference>
<dbReference type="SUPFAM" id="SSF53822">
    <property type="entry name" value="Periplasmic binding protein-like I"/>
    <property type="match status" value="1"/>
</dbReference>
<dbReference type="OrthoDB" id="37081at2"/>
<keyword evidence="1" id="KW-0805">Transcription regulation</keyword>
<evidence type="ECO:0000259" key="4">
    <source>
        <dbReference type="PROSITE" id="PS50932"/>
    </source>
</evidence>
<keyword evidence="2" id="KW-0238">DNA-binding</keyword>
<evidence type="ECO:0000313" key="6">
    <source>
        <dbReference type="Proteomes" id="UP000334990"/>
    </source>
</evidence>
<dbReference type="RefSeq" id="WP_155336644.1">
    <property type="nucleotide sequence ID" value="NZ_BAAABN010000033.1"/>
</dbReference>
<evidence type="ECO:0000256" key="1">
    <source>
        <dbReference type="ARBA" id="ARBA00023015"/>
    </source>
</evidence>
<dbReference type="Pfam" id="PF00356">
    <property type="entry name" value="LacI"/>
    <property type="match status" value="1"/>
</dbReference>
<dbReference type="InterPro" id="IPR010982">
    <property type="entry name" value="Lambda_DNA-bd_dom_sf"/>
</dbReference>
<evidence type="ECO:0000313" key="5">
    <source>
        <dbReference type="EMBL" id="GES00290.1"/>
    </source>
</evidence>
<dbReference type="PROSITE" id="PS00356">
    <property type="entry name" value="HTH_LACI_1"/>
    <property type="match status" value="1"/>
</dbReference>
<keyword evidence="6" id="KW-1185">Reference proteome</keyword>
<feature type="domain" description="HTH lacI-type" evidence="4">
    <location>
        <begin position="8"/>
        <end position="62"/>
    </location>
</feature>
<dbReference type="Gene3D" id="1.10.260.40">
    <property type="entry name" value="lambda repressor-like DNA-binding domains"/>
    <property type="match status" value="1"/>
</dbReference>
<comment type="caution">
    <text evidence="5">The sequence shown here is derived from an EMBL/GenBank/DDBJ whole genome shotgun (WGS) entry which is preliminary data.</text>
</comment>